<feature type="transmembrane region" description="Helical" evidence="1">
    <location>
        <begin position="12"/>
        <end position="34"/>
    </location>
</feature>
<accession>A0A545T4D9</accession>
<dbReference type="PANTHER" id="PTHR42709:SF2">
    <property type="entry name" value="INNER MEMBRANE PROTEIN YOHD"/>
    <property type="match status" value="1"/>
</dbReference>
<evidence type="ECO:0000256" key="1">
    <source>
        <dbReference type="SAM" id="Phobius"/>
    </source>
</evidence>
<dbReference type="RefSeq" id="WP_142943421.1">
    <property type="nucleotide sequence ID" value="NZ_VIKR01000005.1"/>
</dbReference>
<evidence type="ECO:0000313" key="4">
    <source>
        <dbReference type="Proteomes" id="UP000317839"/>
    </source>
</evidence>
<organism evidence="3 4">
    <name type="scientific">Aliikangiella marina</name>
    <dbReference type="NCBI Taxonomy" id="1712262"/>
    <lineage>
        <taxon>Bacteria</taxon>
        <taxon>Pseudomonadati</taxon>
        <taxon>Pseudomonadota</taxon>
        <taxon>Gammaproteobacteria</taxon>
        <taxon>Oceanospirillales</taxon>
        <taxon>Pleioneaceae</taxon>
        <taxon>Aliikangiella</taxon>
    </lineage>
</organism>
<sequence>MESLLYFISEYGPLSYGLLFAYCALKSGALPLFAGIAAHYGALELSAVALFVFAGGYLGDEARFYLVRRYGTGFADNRPKIRKALDTAKRLLERYGYAYIFLYRYPKGMRTVGALPVALTAISWRSFTLINAASAVLWTIVMVGLGYVFGSTIEHAISQNWGGFSIALLVIFLAVSYIAWLKVINQTTKKDSLIEERP</sequence>
<keyword evidence="1" id="KW-0812">Transmembrane</keyword>
<dbReference type="InterPro" id="IPR051311">
    <property type="entry name" value="DedA_domain"/>
</dbReference>
<protein>
    <submittedName>
        <fullName evidence="3">DedA family protein</fullName>
    </submittedName>
</protein>
<evidence type="ECO:0000313" key="3">
    <source>
        <dbReference type="EMBL" id="TQV72093.1"/>
    </source>
</evidence>
<dbReference type="AlphaFoldDB" id="A0A545T4D9"/>
<dbReference type="EMBL" id="VIKR01000005">
    <property type="protein sequence ID" value="TQV72093.1"/>
    <property type="molecule type" value="Genomic_DNA"/>
</dbReference>
<dbReference type="GO" id="GO:0005886">
    <property type="term" value="C:plasma membrane"/>
    <property type="evidence" value="ECO:0007669"/>
    <property type="project" value="TreeGrafter"/>
</dbReference>
<keyword evidence="4" id="KW-1185">Reference proteome</keyword>
<feature type="domain" description="VTT" evidence="2">
    <location>
        <begin position="33"/>
        <end position="147"/>
    </location>
</feature>
<feature type="transmembrane region" description="Helical" evidence="1">
    <location>
        <begin position="40"/>
        <end position="59"/>
    </location>
</feature>
<gene>
    <name evidence="3" type="ORF">FLL45_17885</name>
</gene>
<feature type="transmembrane region" description="Helical" evidence="1">
    <location>
        <begin position="161"/>
        <end position="180"/>
    </location>
</feature>
<keyword evidence="1" id="KW-0472">Membrane</keyword>
<dbReference type="Pfam" id="PF09335">
    <property type="entry name" value="VTT_dom"/>
    <property type="match status" value="1"/>
</dbReference>
<dbReference type="PANTHER" id="PTHR42709">
    <property type="entry name" value="ALKALINE PHOSPHATASE LIKE PROTEIN"/>
    <property type="match status" value="1"/>
</dbReference>
<reference evidence="3 4" key="1">
    <citation type="submission" date="2019-06" db="EMBL/GenBank/DDBJ databases">
        <title>Draft genome of Aliikangiella marina GYP-15.</title>
        <authorList>
            <person name="Wang G."/>
        </authorList>
    </citation>
    <scope>NUCLEOTIDE SEQUENCE [LARGE SCALE GENOMIC DNA]</scope>
    <source>
        <strain evidence="3 4">GYP-15</strain>
    </source>
</reference>
<feature type="transmembrane region" description="Helical" evidence="1">
    <location>
        <begin position="129"/>
        <end position="149"/>
    </location>
</feature>
<evidence type="ECO:0000259" key="2">
    <source>
        <dbReference type="Pfam" id="PF09335"/>
    </source>
</evidence>
<comment type="caution">
    <text evidence="3">The sequence shown here is derived from an EMBL/GenBank/DDBJ whole genome shotgun (WGS) entry which is preliminary data.</text>
</comment>
<dbReference type="InterPro" id="IPR032816">
    <property type="entry name" value="VTT_dom"/>
</dbReference>
<dbReference type="OrthoDB" id="948134at2"/>
<dbReference type="Proteomes" id="UP000317839">
    <property type="component" value="Unassembled WGS sequence"/>
</dbReference>
<name>A0A545T4D9_9GAMM</name>
<keyword evidence="1" id="KW-1133">Transmembrane helix</keyword>
<proteinExistence type="predicted"/>